<dbReference type="VEuPathDB" id="FungiDB:MYCFIDRAFT_39838"/>
<keyword evidence="8" id="KW-1185">Reference proteome</keyword>
<dbReference type="PANTHER" id="PTHR12303">
    <property type="entry name" value="CARNOSINE N-METHYLTRANSFERASE"/>
    <property type="match status" value="1"/>
</dbReference>
<organism evidence="7 8">
    <name type="scientific">Pseudocercospora fijiensis (strain CIRAD86)</name>
    <name type="common">Black leaf streak disease fungus</name>
    <name type="synonym">Mycosphaerella fijiensis</name>
    <dbReference type="NCBI Taxonomy" id="383855"/>
    <lineage>
        <taxon>Eukaryota</taxon>
        <taxon>Fungi</taxon>
        <taxon>Dikarya</taxon>
        <taxon>Ascomycota</taxon>
        <taxon>Pezizomycotina</taxon>
        <taxon>Dothideomycetes</taxon>
        <taxon>Dothideomycetidae</taxon>
        <taxon>Mycosphaerellales</taxon>
        <taxon>Mycosphaerellaceae</taxon>
        <taxon>Pseudocercospora</taxon>
    </lineage>
</organism>
<sequence>MAAEDRELQDNEFDPLAEPQERQAVFAALDSYRQYRRAAHYNITHLRRQSFYALPASQVELLSSPPFCLPKVFDRIDQAIASNATIADAILGFALPSFGLEMADDTWKTHSKPSDLDKARSTIRQLYRDWSAEGLPERHAAFSPIMGALSQCFPCATEKRPAVRILVPGAGLGRLVFDLCAAGYTVEGNEISYHQLIASNYILNSVRKVGQHTLYPWALSFSNHHTRSAQLQGVAIPDIVPALVLEQAQVESQAEVHHSERMSMTSGDFCVVYQKPEYTQHFDAVTTCFFLDTAPNVISYIETIKACLKTKGIWINLGPLLWHFESAPLPGEREGSNRTHSDSQTNGNQGIGEPGSFELSNEEVVALVSSLGFEMLEQQTAPATGYIQDPASMLQNVYRPVLWIARKT</sequence>
<dbReference type="HOGENOM" id="CLU_030612_1_2_1"/>
<dbReference type="GeneID" id="19339317"/>
<dbReference type="Proteomes" id="UP000016932">
    <property type="component" value="Unassembled WGS sequence"/>
</dbReference>
<accession>M3ANX2</accession>
<dbReference type="OrthoDB" id="978at2759"/>
<reference evidence="7 8" key="1">
    <citation type="journal article" date="2012" name="PLoS Pathog.">
        <title>Diverse lifestyles and strategies of plant pathogenesis encoded in the genomes of eighteen Dothideomycetes fungi.</title>
        <authorList>
            <person name="Ohm R.A."/>
            <person name="Feau N."/>
            <person name="Henrissat B."/>
            <person name="Schoch C.L."/>
            <person name="Horwitz B.A."/>
            <person name="Barry K.W."/>
            <person name="Condon B.J."/>
            <person name="Copeland A.C."/>
            <person name="Dhillon B."/>
            <person name="Glaser F."/>
            <person name="Hesse C.N."/>
            <person name="Kosti I."/>
            <person name="LaButti K."/>
            <person name="Lindquist E.A."/>
            <person name="Lucas S."/>
            <person name="Salamov A.A."/>
            <person name="Bradshaw R.E."/>
            <person name="Ciuffetti L."/>
            <person name="Hamelin R.C."/>
            <person name="Kema G.H.J."/>
            <person name="Lawrence C."/>
            <person name="Scott J.A."/>
            <person name="Spatafora J.W."/>
            <person name="Turgeon B.G."/>
            <person name="de Wit P.J.G.M."/>
            <person name="Zhong S."/>
            <person name="Goodwin S.B."/>
            <person name="Grigoriev I.V."/>
        </authorList>
    </citation>
    <scope>NUCLEOTIDE SEQUENCE [LARGE SCALE GENOMIC DNA]</scope>
    <source>
        <strain evidence="7 8">CIRAD86</strain>
    </source>
</reference>
<dbReference type="EC" id="2.1.1.22" evidence="2"/>
<keyword evidence="4" id="KW-0808">Transferase</keyword>
<dbReference type="Pfam" id="PF07942">
    <property type="entry name" value="CARME"/>
    <property type="match status" value="1"/>
</dbReference>
<dbReference type="PANTHER" id="PTHR12303:SF6">
    <property type="entry name" value="CARNOSINE N-METHYLTRANSFERASE"/>
    <property type="match status" value="1"/>
</dbReference>
<evidence type="ECO:0000313" key="8">
    <source>
        <dbReference type="Proteomes" id="UP000016932"/>
    </source>
</evidence>
<dbReference type="GO" id="GO:0030735">
    <property type="term" value="F:carnosine N-methyltransferase activity"/>
    <property type="evidence" value="ECO:0007669"/>
    <property type="project" value="UniProtKB-EC"/>
</dbReference>
<evidence type="ECO:0000256" key="4">
    <source>
        <dbReference type="ARBA" id="ARBA00022679"/>
    </source>
</evidence>
<evidence type="ECO:0000256" key="5">
    <source>
        <dbReference type="ARBA" id="ARBA00022691"/>
    </source>
</evidence>
<name>M3ANX2_PSEFD</name>
<comment type="similarity">
    <text evidence="1">Belongs to the carnosine N-methyltransferase family.</text>
</comment>
<evidence type="ECO:0000256" key="3">
    <source>
        <dbReference type="ARBA" id="ARBA00022603"/>
    </source>
</evidence>
<keyword evidence="5" id="KW-0949">S-adenosyl-L-methionine</keyword>
<proteinExistence type="inferred from homology"/>
<evidence type="ECO:0000313" key="7">
    <source>
        <dbReference type="EMBL" id="EME86276.1"/>
    </source>
</evidence>
<dbReference type="SMART" id="SM01296">
    <property type="entry name" value="N2227"/>
    <property type="match status" value="1"/>
</dbReference>
<dbReference type="KEGG" id="pfj:MYCFIDRAFT_39838"/>
<dbReference type="STRING" id="383855.M3ANX2"/>
<dbReference type="RefSeq" id="XP_007922418.1">
    <property type="nucleotide sequence ID" value="XM_007924227.1"/>
</dbReference>
<dbReference type="GO" id="GO:0032259">
    <property type="term" value="P:methylation"/>
    <property type="evidence" value="ECO:0007669"/>
    <property type="project" value="UniProtKB-KW"/>
</dbReference>
<evidence type="ECO:0000256" key="6">
    <source>
        <dbReference type="SAM" id="MobiDB-lite"/>
    </source>
</evidence>
<dbReference type="InterPro" id="IPR012901">
    <property type="entry name" value="CARME"/>
</dbReference>
<dbReference type="SUPFAM" id="SSF53335">
    <property type="entry name" value="S-adenosyl-L-methionine-dependent methyltransferases"/>
    <property type="match status" value="1"/>
</dbReference>
<evidence type="ECO:0000256" key="2">
    <source>
        <dbReference type="ARBA" id="ARBA00012003"/>
    </source>
</evidence>
<dbReference type="AlphaFoldDB" id="M3ANX2"/>
<dbReference type="Gene3D" id="3.40.50.150">
    <property type="entry name" value="Vaccinia Virus protein VP39"/>
    <property type="match status" value="1"/>
</dbReference>
<feature type="region of interest" description="Disordered" evidence="6">
    <location>
        <begin position="331"/>
        <end position="356"/>
    </location>
</feature>
<dbReference type="eggNOG" id="KOG2798">
    <property type="taxonomic scope" value="Eukaryota"/>
</dbReference>
<dbReference type="EMBL" id="KB446556">
    <property type="protein sequence ID" value="EME86276.1"/>
    <property type="molecule type" value="Genomic_DNA"/>
</dbReference>
<protein>
    <recommendedName>
        <fullName evidence="2">carnosine N-methyltransferase</fullName>
        <ecNumber evidence="2">2.1.1.22</ecNumber>
    </recommendedName>
</protein>
<gene>
    <name evidence="7" type="ORF">MYCFIDRAFT_39838</name>
</gene>
<keyword evidence="3" id="KW-0489">Methyltransferase</keyword>
<evidence type="ECO:0000256" key="1">
    <source>
        <dbReference type="ARBA" id="ARBA00010086"/>
    </source>
</evidence>
<dbReference type="InterPro" id="IPR029063">
    <property type="entry name" value="SAM-dependent_MTases_sf"/>
</dbReference>
<feature type="compositionally biased region" description="Basic and acidic residues" evidence="6">
    <location>
        <begin position="331"/>
        <end position="341"/>
    </location>
</feature>